<reference evidence="3 4" key="1">
    <citation type="submission" date="2023-06" db="EMBL/GenBank/DDBJ databases">
        <authorList>
            <person name="Oyuntsetseg B."/>
            <person name="Kim S.B."/>
        </authorList>
    </citation>
    <scope>NUCLEOTIDE SEQUENCE [LARGE SCALE GENOMIC DNA]</scope>
    <source>
        <strain evidence="3 4">4-36</strain>
    </source>
</reference>
<dbReference type="Pfam" id="PF03640">
    <property type="entry name" value="Lipoprotein_15"/>
    <property type="match status" value="2"/>
</dbReference>
<accession>A0A9Y2JI65</accession>
<evidence type="ECO:0000313" key="4">
    <source>
        <dbReference type="Proteomes" id="UP001239397"/>
    </source>
</evidence>
<evidence type="ECO:0008006" key="5">
    <source>
        <dbReference type="Google" id="ProtNLM"/>
    </source>
</evidence>
<dbReference type="GO" id="GO:0043448">
    <property type="term" value="P:alkane catabolic process"/>
    <property type="evidence" value="ECO:0007669"/>
    <property type="project" value="TreeGrafter"/>
</dbReference>
<dbReference type="RefSeq" id="WP_285994649.1">
    <property type="nucleotide sequence ID" value="NZ_CP127295.1"/>
</dbReference>
<keyword evidence="2" id="KW-0732">Signal</keyword>
<evidence type="ECO:0000256" key="1">
    <source>
        <dbReference type="SAM" id="MobiDB-lite"/>
    </source>
</evidence>
<dbReference type="KEGG" id="amog:QRX60_29310"/>
<feature type="region of interest" description="Disordered" evidence="1">
    <location>
        <begin position="55"/>
        <end position="79"/>
    </location>
</feature>
<name>A0A9Y2JI65_9PSEU</name>
<protein>
    <recommendedName>
        <fullName evidence="5">Lipoprotein</fullName>
    </recommendedName>
</protein>
<feature type="signal peptide" evidence="2">
    <location>
        <begin position="1"/>
        <end position="24"/>
    </location>
</feature>
<dbReference type="PANTHER" id="PTHR39335:SF1">
    <property type="entry name" value="BLL4220 PROTEIN"/>
    <property type="match status" value="1"/>
</dbReference>
<sequence>MFSKRIGSAAVLAVAGAVALTACGARTSPPAQTRAQVERSDTAADTSLAFLSGTAKAGNAQPKTGDWATGADGTPNSANQQVARRWVQLKAAPAGGLDPVVVNGAGLTLYRFDKDTAQPSKSACSGECAKTWPPVLVTPASKIFLAGVRKSAVGTVERADGSLQVTIGGWPVYRFAKDTKPGDTNGQGVGGTWFAVSPKGQKAVEQGEPSEPGTVATGPAATSGIFFDGKNFADDEASQGTSGSGCRNLARPGVTSSISASGHLKLWSEKDCRGRSVVIDGDVADLGTVGFDNTAASVFFG</sequence>
<keyword evidence="4" id="KW-1185">Reference proteome</keyword>
<dbReference type="Proteomes" id="UP001239397">
    <property type="component" value="Chromosome"/>
</dbReference>
<evidence type="ECO:0000313" key="3">
    <source>
        <dbReference type="EMBL" id="WIX98164.1"/>
    </source>
</evidence>
<feature type="chain" id="PRO_5040829537" description="Lipoprotein" evidence="2">
    <location>
        <begin position="25"/>
        <end position="301"/>
    </location>
</feature>
<organism evidence="3 4">
    <name type="scientific">Amycolatopsis mongoliensis</name>
    <dbReference type="NCBI Taxonomy" id="715475"/>
    <lineage>
        <taxon>Bacteria</taxon>
        <taxon>Bacillati</taxon>
        <taxon>Actinomycetota</taxon>
        <taxon>Actinomycetes</taxon>
        <taxon>Pseudonocardiales</taxon>
        <taxon>Pseudonocardiaceae</taxon>
        <taxon>Amycolatopsis</taxon>
    </lineage>
</organism>
<dbReference type="InterPro" id="IPR005297">
    <property type="entry name" value="Lipoprotein_repeat"/>
</dbReference>
<dbReference type="PANTHER" id="PTHR39335">
    <property type="entry name" value="BLL4220 PROTEIN"/>
    <property type="match status" value="1"/>
</dbReference>
<gene>
    <name evidence="3" type="ORF">QRX60_29310</name>
</gene>
<evidence type="ECO:0000256" key="2">
    <source>
        <dbReference type="SAM" id="SignalP"/>
    </source>
</evidence>
<dbReference type="PROSITE" id="PS51257">
    <property type="entry name" value="PROKAR_LIPOPROTEIN"/>
    <property type="match status" value="1"/>
</dbReference>
<dbReference type="EMBL" id="CP127295">
    <property type="protein sequence ID" value="WIX98164.1"/>
    <property type="molecule type" value="Genomic_DNA"/>
</dbReference>
<dbReference type="AlphaFoldDB" id="A0A9Y2JI65"/>
<proteinExistence type="predicted"/>